<reference evidence="11 12" key="1">
    <citation type="submission" date="2019-12" db="EMBL/GenBank/DDBJ databases">
        <title>Genomic-based taxomic classification of the family Erythrobacteraceae.</title>
        <authorList>
            <person name="Xu L."/>
        </authorList>
    </citation>
    <scope>NUCLEOTIDE SEQUENCE [LARGE SCALE GENOMIC DNA]</scope>
    <source>
        <strain evidence="11 12">RC4-10-4</strain>
    </source>
</reference>
<dbReference type="Gene3D" id="1.10.4030.10">
    <property type="entry name" value="Porin chaperone SurA, peptide-binding domain"/>
    <property type="match status" value="1"/>
</dbReference>
<evidence type="ECO:0000256" key="4">
    <source>
        <dbReference type="ARBA" id="ARBA00023110"/>
    </source>
</evidence>
<organism evidence="11 12">
    <name type="scientific">Aurantiacibacter arachoides</name>
    <dbReference type="NCBI Taxonomy" id="1850444"/>
    <lineage>
        <taxon>Bacteria</taxon>
        <taxon>Pseudomonadati</taxon>
        <taxon>Pseudomonadota</taxon>
        <taxon>Alphaproteobacteria</taxon>
        <taxon>Sphingomonadales</taxon>
        <taxon>Erythrobacteraceae</taxon>
        <taxon>Aurantiacibacter</taxon>
    </lineage>
</organism>
<dbReference type="EMBL" id="WTYH01000001">
    <property type="protein sequence ID" value="MXO93656.1"/>
    <property type="molecule type" value="Genomic_DNA"/>
</dbReference>
<feature type="domain" description="PpiC" evidence="10">
    <location>
        <begin position="220"/>
        <end position="318"/>
    </location>
</feature>
<dbReference type="Pfam" id="PF00639">
    <property type="entry name" value="Rotamase"/>
    <property type="match status" value="1"/>
</dbReference>
<evidence type="ECO:0000256" key="5">
    <source>
        <dbReference type="ARBA" id="ARBA00023186"/>
    </source>
</evidence>
<dbReference type="OrthoDB" id="9791746at2"/>
<keyword evidence="2" id="KW-0732">Signal</keyword>
<keyword evidence="4 9" id="KW-0697">Rotamase</keyword>
<keyword evidence="6 9" id="KW-0413">Isomerase</keyword>
<dbReference type="InterPro" id="IPR027304">
    <property type="entry name" value="Trigger_fact/SurA_dom_sf"/>
</dbReference>
<dbReference type="PANTHER" id="PTHR47637:SF1">
    <property type="entry name" value="CHAPERONE SURA"/>
    <property type="match status" value="1"/>
</dbReference>
<dbReference type="GO" id="GO:0003755">
    <property type="term" value="F:peptidyl-prolyl cis-trans isomerase activity"/>
    <property type="evidence" value="ECO:0007669"/>
    <property type="project" value="UniProtKB-KW"/>
</dbReference>
<evidence type="ECO:0000256" key="2">
    <source>
        <dbReference type="ARBA" id="ARBA00022729"/>
    </source>
</evidence>
<evidence type="ECO:0000313" key="12">
    <source>
        <dbReference type="Proteomes" id="UP000460626"/>
    </source>
</evidence>
<keyword evidence="3" id="KW-0574">Periplasm</keyword>
<evidence type="ECO:0000313" key="11">
    <source>
        <dbReference type="EMBL" id="MXO93656.1"/>
    </source>
</evidence>
<dbReference type="PROSITE" id="PS50198">
    <property type="entry name" value="PPIC_PPIASE_2"/>
    <property type="match status" value="1"/>
</dbReference>
<proteinExistence type="predicted"/>
<dbReference type="Pfam" id="PF09312">
    <property type="entry name" value="SurA_N"/>
    <property type="match status" value="1"/>
</dbReference>
<dbReference type="InterPro" id="IPR046357">
    <property type="entry name" value="PPIase_dom_sf"/>
</dbReference>
<evidence type="ECO:0000259" key="10">
    <source>
        <dbReference type="PROSITE" id="PS50198"/>
    </source>
</evidence>
<keyword evidence="12" id="KW-1185">Reference proteome</keyword>
<evidence type="ECO:0000256" key="1">
    <source>
        <dbReference type="ARBA" id="ARBA00018370"/>
    </source>
</evidence>
<dbReference type="InterPro" id="IPR050280">
    <property type="entry name" value="OMP_Chaperone_SurA"/>
</dbReference>
<protein>
    <recommendedName>
        <fullName evidence="1">Parvulin-like PPIase</fullName>
    </recommendedName>
    <alternativeName>
        <fullName evidence="7">Peptidyl-prolyl cis-trans isomerase plp</fullName>
    </alternativeName>
    <alternativeName>
        <fullName evidence="8">Rotamase plp</fullName>
    </alternativeName>
</protein>
<keyword evidence="5" id="KW-0143">Chaperone</keyword>
<name>A0A845A3E4_9SPHN</name>
<accession>A0A845A3E4</accession>
<dbReference type="PANTHER" id="PTHR47637">
    <property type="entry name" value="CHAPERONE SURA"/>
    <property type="match status" value="1"/>
</dbReference>
<evidence type="ECO:0000256" key="6">
    <source>
        <dbReference type="ARBA" id="ARBA00023235"/>
    </source>
</evidence>
<dbReference type="Gene3D" id="3.10.50.40">
    <property type="match status" value="1"/>
</dbReference>
<dbReference type="AlphaFoldDB" id="A0A845A3E4"/>
<sequence>MDKGRATRARFGCAPNRIVTHVIPFAKKALHLGLASMGALAIAGAAQGQTTVTGSDAFNLPEDVSFVVTPTDPNIRRATARVNGNIITGTDVDHRVALILAAQEVAVPAEEVARLRLQVLRNLIDETLQVQEAAAQEMPVSDEEVEQSYARYAAEARGMSVSEMDAYLASIGSSPGSIKRQIRGELAWDRLLRRNVAPFVNVSEGEVTELWQRLQASRGTTEYRLGEIFLAATPANAEQVRANADQIIQQLRAGGSFVAYARQYSQASSAVQGGDLGWLQLAQLQQPTLEAAAQQMAPGQLVGPLEIPGGYSILLMIDQRTMGMADPRDAVLSLKQISLEFPAGMPAAEVERRAAEFLTAVQGMRGCGDADAAAAAIGASTVNNDAIQVRQLPEAFQSILLQLNVGQATPPFGELPQDIRVLMLCGRDDPGEVAGPTVADIMASLEEDRINRRAQRYRRDLRRDAVIEYN</sequence>
<evidence type="ECO:0000256" key="9">
    <source>
        <dbReference type="PROSITE-ProRule" id="PRU00278"/>
    </source>
</evidence>
<dbReference type="InterPro" id="IPR015391">
    <property type="entry name" value="SurA_N"/>
</dbReference>
<evidence type="ECO:0000256" key="8">
    <source>
        <dbReference type="ARBA" id="ARBA00031484"/>
    </source>
</evidence>
<dbReference type="Proteomes" id="UP000460626">
    <property type="component" value="Unassembled WGS sequence"/>
</dbReference>
<dbReference type="SUPFAM" id="SSF109998">
    <property type="entry name" value="Triger factor/SurA peptide-binding domain-like"/>
    <property type="match status" value="1"/>
</dbReference>
<dbReference type="InterPro" id="IPR000297">
    <property type="entry name" value="PPIase_PpiC"/>
</dbReference>
<evidence type="ECO:0000256" key="7">
    <source>
        <dbReference type="ARBA" id="ARBA00030642"/>
    </source>
</evidence>
<comment type="caution">
    <text evidence="11">The sequence shown here is derived from an EMBL/GenBank/DDBJ whole genome shotgun (WGS) entry which is preliminary data.</text>
</comment>
<evidence type="ECO:0000256" key="3">
    <source>
        <dbReference type="ARBA" id="ARBA00022764"/>
    </source>
</evidence>
<gene>
    <name evidence="11" type="ORF">GRI62_08550</name>
</gene>
<dbReference type="SUPFAM" id="SSF54534">
    <property type="entry name" value="FKBP-like"/>
    <property type="match status" value="2"/>
</dbReference>